<dbReference type="CDD" id="cd02440">
    <property type="entry name" value="AdoMet_MTases"/>
    <property type="match status" value="1"/>
</dbReference>
<dbReference type="PANTHER" id="PTHR45128:SF2">
    <property type="entry name" value="METHYLTRANSFERASE DOMAIN-CONTAINING PROTEIN"/>
    <property type="match status" value="1"/>
</dbReference>
<comment type="caution">
    <text evidence="3">The sequence shown here is derived from an EMBL/GenBank/DDBJ whole genome shotgun (WGS) entry which is preliminary data.</text>
</comment>
<evidence type="ECO:0000259" key="2">
    <source>
        <dbReference type="Pfam" id="PF21320"/>
    </source>
</evidence>
<accession>A0A8J4DI56</accession>
<evidence type="ECO:0000259" key="1">
    <source>
        <dbReference type="Pfam" id="PF13847"/>
    </source>
</evidence>
<name>A0A8J4DI56_9ACTN</name>
<dbReference type="InterPro" id="IPR053173">
    <property type="entry name" value="SAM-binding_MTase"/>
</dbReference>
<sequence>MTNTTAVQNPIDEARVEAFAGQLITDLAGAATTLMTVLGDRLGLFAAMTGAGPLTPEALSWGTGLNPRLVTEWLAAQTVNGHVVHDPARGTYELPMEHALALSVVDSPAYVVGAAEIITGQFQTLDRLERAFRGDGGVEYGDYPAGLFHGIERFFRTAYVNELAKTWFPAVPGLVGKLEAGARVADVGCGHGVATRLVGELWPASTVVGFDRHEASVAVARAKAVEAGAGGNVSFRVADATAFGPGPFDVVVFFDALHDLGDPPAALRRAYETLTPGGIVVAVEPGSTDNLTDGIGDPVARLNWAASTALCTPGSLSQPGAYGLGTQGGPAKRIDLLTAAGFTDARLAADTGFNLVLTAVKA</sequence>
<organism evidence="3 4">
    <name type="scientific">Spirilliplanes yamanashiensis</name>
    <dbReference type="NCBI Taxonomy" id="42233"/>
    <lineage>
        <taxon>Bacteria</taxon>
        <taxon>Bacillati</taxon>
        <taxon>Actinomycetota</taxon>
        <taxon>Actinomycetes</taxon>
        <taxon>Micromonosporales</taxon>
        <taxon>Micromonosporaceae</taxon>
        <taxon>Spirilliplanes</taxon>
    </lineage>
</organism>
<dbReference type="GO" id="GO:0032259">
    <property type="term" value="P:methylation"/>
    <property type="evidence" value="ECO:0007669"/>
    <property type="project" value="UniProtKB-KW"/>
</dbReference>
<dbReference type="GO" id="GO:0008168">
    <property type="term" value="F:methyltransferase activity"/>
    <property type="evidence" value="ECO:0007669"/>
    <property type="project" value="UniProtKB-KW"/>
</dbReference>
<dbReference type="EMBL" id="BOOY01000006">
    <property type="protein sequence ID" value="GIJ01828.1"/>
    <property type="molecule type" value="Genomic_DNA"/>
</dbReference>
<dbReference type="Gene3D" id="3.40.50.150">
    <property type="entry name" value="Vaccinia Virus protein VP39"/>
    <property type="match status" value="1"/>
</dbReference>
<dbReference type="Pfam" id="PF21320">
    <property type="entry name" value="WHD_Rv2258c"/>
    <property type="match status" value="1"/>
</dbReference>
<protein>
    <submittedName>
        <fullName evidence="3">SAM-dependent methyltransferase</fullName>
    </submittedName>
</protein>
<keyword evidence="3" id="KW-0808">Transferase</keyword>
<dbReference type="RefSeq" id="WP_203937148.1">
    <property type="nucleotide sequence ID" value="NZ_BAAAGJ010000005.1"/>
</dbReference>
<evidence type="ECO:0000313" key="3">
    <source>
        <dbReference type="EMBL" id="GIJ01828.1"/>
    </source>
</evidence>
<dbReference type="Proteomes" id="UP000652013">
    <property type="component" value="Unassembled WGS sequence"/>
</dbReference>
<evidence type="ECO:0000313" key="4">
    <source>
        <dbReference type="Proteomes" id="UP000652013"/>
    </source>
</evidence>
<feature type="domain" description="Methyltransferase" evidence="1">
    <location>
        <begin position="179"/>
        <end position="291"/>
    </location>
</feature>
<dbReference type="SUPFAM" id="SSF53335">
    <property type="entry name" value="S-adenosyl-L-methionine-dependent methyltransferases"/>
    <property type="match status" value="1"/>
</dbReference>
<gene>
    <name evidence="3" type="ORF">Sya03_11800</name>
</gene>
<dbReference type="InterPro" id="IPR048711">
    <property type="entry name" value="WHD_Rv2258c"/>
</dbReference>
<dbReference type="InterPro" id="IPR029063">
    <property type="entry name" value="SAM-dependent_MTases_sf"/>
</dbReference>
<proteinExistence type="predicted"/>
<keyword evidence="3" id="KW-0489">Methyltransferase</keyword>
<feature type="domain" description="S-adenosylmethionine-dependent methyltransferase Rv2258c-like winged HTH" evidence="2">
    <location>
        <begin position="30"/>
        <end position="102"/>
    </location>
</feature>
<dbReference type="InterPro" id="IPR025714">
    <property type="entry name" value="Methyltranfer_dom"/>
</dbReference>
<dbReference type="AlphaFoldDB" id="A0A8J4DI56"/>
<dbReference type="Pfam" id="PF13847">
    <property type="entry name" value="Methyltransf_31"/>
    <property type="match status" value="1"/>
</dbReference>
<dbReference type="PANTHER" id="PTHR45128">
    <property type="entry name" value="METHYLTRANSFERASE TYPE 11"/>
    <property type="match status" value="1"/>
</dbReference>
<reference evidence="3" key="1">
    <citation type="submission" date="2021-01" db="EMBL/GenBank/DDBJ databases">
        <title>Whole genome shotgun sequence of Spirilliplanes yamanashiensis NBRC 15828.</title>
        <authorList>
            <person name="Komaki H."/>
            <person name="Tamura T."/>
        </authorList>
    </citation>
    <scope>NUCLEOTIDE SEQUENCE</scope>
    <source>
        <strain evidence="3">NBRC 15828</strain>
    </source>
</reference>
<keyword evidence="4" id="KW-1185">Reference proteome</keyword>